<reference evidence="4" key="1">
    <citation type="journal article" date="2021" name="PeerJ">
        <title>Extensive microbial diversity within the chicken gut microbiome revealed by metagenomics and culture.</title>
        <authorList>
            <person name="Gilroy R."/>
            <person name="Ravi A."/>
            <person name="Getino M."/>
            <person name="Pursley I."/>
            <person name="Horton D.L."/>
            <person name="Alikhan N.F."/>
            <person name="Baker D."/>
            <person name="Gharbi K."/>
            <person name="Hall N."/>
            <person name="Watson M."/>
            <person name="Adriaenssens E.M."/>
            <person name="Foster-Nyarko E."/>
            <person name="Jarju S."/>
            <person name="Secka A."/>
            <person name="Antonio M."/>
            <person name="Oren A."/>
            <person name="Chaudhuri R.R."/>
            <person name="La Ragione R."/>
            <person name="Hildebrand F."/>
            <person name="Pallen M.J."/>
        </authorList>
    </citation>
    <scope>NUCLEOTIDE SEQUENCE</scope>
    <source>
        <strain evidence="4">CHK198-12963</strain>
    </source>
</reference>
<dbReference type="Gene3D" id="3.40.630.190">
    <property type="entry name" value="LCP protein"/>
    <property type="match status" value="1"/>
</dbReference>
<dbReference type="PANTHER" id="PTHR33392:SF6">
    <property type="entry name" value="POLYISOPRENYL-TEICHOIC ACID--PEPTIDOGLYCAN TEICHOIC ACID TRANSFERASE TAGU"/>
    <property type="match status" value="1"/>
</dbReference>
<gene>
    <name evidence="4" type="ORF">H9931_08780</name>
</gene>
<organism evidence="4 5">
    <name type="scientific">Candidatus Enterocloster excrementigallinarum</name>
    <dbReference type="NCBI Taxonomy" id="2838558"/>
    <lineage>
        <taxon>Bacteria</taxon>
        <taxon>Bacillati</taxon>
        <taxon>Bacillota</taxon>
        <taxon>Clostridia</taxon>
        <taxon>Lachnospirales</taxon>
        <taxon>Lachnospiraceae</taxon>
        <taxon>Enterocloster</taxon>
    </lineage>
</organism>
<evidence type="ECO:0000259" key="3">
    <source>
        <dbReference type="Pfam" id="PF03816"/>
    </source>
</evidence>
<dbReference type="Proteomes" id="UP000823863">
    <property type="component" value="Unassembled WGS sequence"/>
</dbReference>
<feature type="domain" description="Cell envelope-related transcriptional attenuator" evidence="3">
    <location>
        <begin position="110"/>
        <end position="268"/>
    </location>
</feature>
<keyword evidence="2" id="KW-1133">Transmembrane helix</keyword>
<name>A0A9D2PW25_9FIRM</name>
<dbReference type="Pfam" id="PF03816">
    <property type="entry name" value="LytR_cpsA_psr"/>
    <property type="match status" value="1"/>
</dbReference>
<reference evidence="4" key="2">
    <citation type="submission" date="2021-04" db="EMBL/GenBank/DDBJ databases">
        <authorList>
            <person name="Gilroy R."/>
        </authorList>
    </citation>
    <scope>NUCLEOTIDE SEQUENCE</scope>
    <source>
        <strain evidence="4">CHK198-12963</strain>
    </source>
</reference>
<accession>A0A9D2PW25</accession>
<evidence type="ECO:0000313" key="4">
    <source>
        <dbReference type="EMBL" id="HJC66797.1"/>
    </source>
</evidence>
<dbReference type="InterPro" id="IPR050922">
    <property type="entry name" value="LytR/CpsA/Psr_CW_biosynth"/>
</dbReference>
<dbReference type="PANTHER" id="PTHR33392">
    <property type="entry name" value="POLYISOPRENYL-TEICHOIC ACID--PEPTIDOGLYCAN TEICHOIC ACID TRANSFERASE TAGU"/>
    <property type="match status" value="1"/>
</dbReference>
<evidence type="ECO:0000313" key="5">
    <source>
        <dbReference type="Proteomes" id="UP000823863"/>
    </source>
</evidence>
<comment type="similarity">
    <text evidence="1">Belongs to the LytR/CpsA/Psr (LCP) family.</text>
</comment>
<protein>
    <submittedName>
        <fullName evidence="4">LCP family protein</fullName>
    </submittedName>
</protein>
<proteinExistence type="inferred from homology"/>
<dbReference type="AlphaFoldDB" id="A0A9D2PW25"/>
<feature type="transmembrane region" description="Helical" evidence="2">
    <location>
        <begin position="20"/>
        <end position="38"/>
    </location>
</feature>
<dbReference type="EMBL" id="DWWB01000049">
    <property type="protein sequence ID" value="HJC66797.1"/>
    <property type="molecule type" value="Genomic_DNA"/>
</dbReference>
<comment type="caution">
    <text evidence="4">The sequence shown here is derived from an EMBL/GenBank/DDBJ whole genome shotgun (WGS) entry which is preliminary data.</text>
</comment>
<evidence type="ECO:0000256" key="2">
    <source>
        <dbReference type="SAM" id="Phobius"/>
    </source>
</evidence>
<dbReference type="InterPro" id="IPR004474">
    <property type="entry name" value="LytR_CpsA_psr"/>
</dbReference>
<keyword evidence="2" id="KW-0812">Transmembrane</keyword>
<evidence type="ECO:0000256" key="1">
    <source>
        <dbReference type="ARBA" id="ARBA00006068"/>
    </source>
</evidence>
<sequence length="354" mass="39328">MTRNTRNTKNTKKQRDRWKVLAGAGAVILGAAFIWYSAGLYRQRQQAEAEARAWREGQAQETAAQTGSEVLEYEGKTYRRNTYVKAILCMGIDRTDTLEEPQVAGSGGQSDGIFLVAQDTVRNQVKILMIPRDTMTLITLTDLSGNVLGKDIQHLTLAYAYGDGRELSCQYMSEAVSTLLNGLPIDGYMAVSAGALPLLNDGVGGVTVTIQEEGMEAADPSFVPGAQVTLQGELAEKFIRYRDTSRPQTALERTERHKAYIQGFAEAAKRQAAREEGFAERMLNELQPYMVTDLDKGEYMDLALTFLESSQTLTEADMITLPGEAEETNLYDVYFPDLNEILPIVLELFYRAEE</sequence>
<keyword evidence="2" id="KW-0472">Membrane</keyword>